<feature type="compositionally biased region" description="Low complexity" evidence="5">
    <location>
        <begin position="30"/>
        <end position="50"/>
    </location>
</feature>
<evidence type="ECO:0000259" key="7">
    <source>
        <dbReference type="PROSITE" id="PS50850"/>
    </source>
</evidence>
<dbReference type="InterPro" id="IPR036259">
    <property type="entry name" value="MFS_trans_sf"/>
</dbReference>
<protein>
    <submittedName>
        <fullName evidence="8">72ee7e7d-b1ad-47d4-b79a-a5e50646ff8e</fullName>
    </submittedName>
</protein>
<evidence type="ECO:0000256" key="4">
    <source>
        <dbReference type="ARBA" id="ARBA00023136"/>
    </source>
</evidence>
<feature type="transmembrane region" description="Helical" evidence="6">
    <location>
        <begin position="426"/>
        <end position="445"/>
    </location>
</feature>
<dbReference type="GO" id="GO:0022857">
    <property type="term" value="F:transmembrane transporter activity"/>
    <property type="evidence" value="ECO:0007669"/>
    <property type="project" value="InterPro"/>
</dbReference>
<feature type="region of interest" description="Disordered" evidence="5">
    <location>
        <begin position="1"/>
        <end position="68"/>
    </location>
</feature>
<keyword evidence="3 6" id="KW-1133">Transmembrane helix</keyword>
<feature type="transmembrane region" description="Helical" evidence="6">
    <location>
        <begin position="451"/>
        <end position="473"/>
    </location>
</feature>
<feature type="transmembrane region" description="Helical" evidence="6">
    <location>
        <begin position="254"/>
        <end position="276"/>
    </location>
</feature>
<gene>
    <name evidence="8" type="ORF">TT172_LOCUS1572</name>
</gene>
<accession>A0A446B9G4</accession>
<feature type="transmembrane region" description="Helical" evidence="6">
    <location>
        <begin position="191"/>
        <end position="210"/>
    </location>
</feature>
<dbReference type="Gene3D" id="1.20.1250.20">
    <property type="entry name" value="MFS general substrate transporter like domains"/>
    <property type="match status" value="1"/>
</dbReference>
<organism evidence="8 9">
    <name type="scientific">Thermothielavioides terrestris</name>
    <dbReference type="NCBI Taxonomy" id="2587410"/>
    <lineage>
        <taxon>Eukaryota</taxon>
        <taxon>Fungi</taxon>
        <taxon>Dikarya</taxon>
        <taxon>Ascomycota</taxon>
        <taxon>Pezizomycotina</taxon>
        <taxon>Sordariomycetes</taxon>
        <taxon>Sordariomycetidae</taxon>
        <taxon>Sordariales</taxon>
        <taxon>Chaetomiaceae</taxon>
        <taxon>Thermothielavioides</taxon>
    </lineage>
</organism>
<evidence type="ECO:0000256" key="2">
    <source>
        <dbReference type="ARBA" id="ARBA00022692"/>
    </source>
</evidence>
<evidence type="ECO:0000256" key="1">
    <source>
        <dbReference type="ARBA" id="ARBA00004141"/>
    </source>
</evidence>
<evidence type="ECO:0000313" key="9">
    <source>
        <dbReference type="Proteomes" id="UP000289323"/>
    </source>
</evidence>
<dbReference type="InterPro" id="IPR020846">
    <property type="entry name" value="MFS_dom"/>
</dbReference>
<reference evidence="8 9" key="1">
    <citation type="submission" date="2018-04" db="EMBL/GenBank/DDBJ databases">
        <authorList>
            <person name="Huttner S."/>
            <person name="Dainat J."/>
        </authorList>
    </citation>
    <scope>NUCLEOTIDE SEQUENCE [LARGE SCALE GENOMIC DNA]</scope>
</reference>
<dbReference type="InterPro" id="IPR011701">
    <property type="entry name" value="MFS"/>
</dbReference>
<feature type="transmembrane region" description="Helical" evidence="6">
    <location>
        <begin position="159"/>
        <end position="179"/>
    </location>
</feature>
<dbReference type="PANTHER" id="PTHR23507">
    <property type="entry name" value="ZGC:174356"/>
    <property type="match status" value="1"/>
</dbReference>
<dbReference type="GO" id="GO:0016020">
    <property type="term" value="C:membrane"/>
    <property type="evidence" value="ECO:0007669"/>
    <property type="project" value="UniProtKB-SubCell"/>
</dbReference>
<proteinExistence type="predicted"/>
<keyword evidence="4 6" id="KW-0472">Membrane</keyword>
<dbReference type="AlphaFoldDB" id="A0A446B9G4"/>
<dbReference type="Pfam" id="PF07690">
    <property type="entry name" value="MFS_1"/>
    <property type="match status" value="1"/>
</dbReference>
<feature type="compositionally biased region" description="Basic and acidic residues" evidence="5">
    <location>
        <begin position="15"/>
        <end position="29"/>
    </location>
</feature>
<sequence>MTRSRAGSGGSGRPSADRLDTATEPDSERTPLLAGTPTPSTTTTLYTNNNDSDYDDAPGAAADPDLDPDRLTRLRSLLRPRVLILSVALVFLLELAMHPDVFLPSPGPGIAPPPPPLSSLSPARAAAPSLRHFAGGVVLSDDPVCKSPDVQGYLAMLRGWAATFEAVPGIVGAVPYGVLSDRWGRRPLIGLSLAGIVLSQAFTYLVFYFSDVVPLWAIWFSYTFQLIGGGGGILVAMLYTAVADVVPAAERATVFFQLTAFFLTSEMVAGPIGGAMLTWDPWLPLLVALALLIVGNLSYFVFPETLHVHHRKATGEAQDADGEGASGAAKLWRKARNGLAEVWDFVLGNQKLAFLMMSLVFVVLGRFVGEILLQYATDRYHWSWSFASMVLAIRNAGSLVTLLVLLPVASWLCTQRLGMASVAKDLWLARWSAVIMIVGCLLIAAAGNGVLFSMGLVWFALGSGIISLIRSLLNALVEEHHVGTVNALVSFMDNIGLTAAGPLLAKSLSIGLNLGGAWIGLPFLFAALMFSFSSAILWTFRLPNGRSTTVEPPC</sequence>
<evidence type="ECO:0000256" key="6">
    <source>
        <dbReference type="SAM" id="Phobius"/>
    </source>
</evidence>
<evidence type="ECO:0000256" key="3">
    <source>
        <dbReference type="ARBA" id="ARBA00022989"/>
    </source>
</evidence>
<dbReference type="PROSITE" id="PS50850">
    <property type="entry name" value="MFS"/>
    <property type="match status" value="1"/>
</dbReference>
<feature type="transmembrane region" description="Helical" evidence="6">
    <location>
        <begin position="517"/>
        <end position="540"/>
    </location>
</feature>
<comment type="subcellular location">
    <subcellularLocation>
        <location evidence="1">Membrane</location>
        <topology evidence="1">Multi-pass membrane protein</topology>
    </subcellularLocation>
</comment>
<evidence type="ECO:0000313" key="8">
    <source>
        <dbReference type="EMBL" id="SPQ19153.1"/>
    </source>
</evidence>
<name>A0A446B9G4_9PEZI</name>
<feature type="transmembrane region" description="Helical" evidence="6">
    <location>
        <begin position="396"/>
        <end position="414"/>
    </location>
</feature>
<feature type="transmembrane region" description="Helical" evidence="6">
    <location>
        <begin position="216"/>
        <end position="242"/>
    </location>
</feature>
<feature type="domain" description="Major facilitator superfamily (MFS) profile" evidence="7">
    <location>
        <begin position="84"/>
        <end position="546"/>
    </location>
</feature>
<dbReference type="Proteomes" id="UP000289323">
    <property type="component" value="Unassembled WGS sequence"/>
</dbReference>
<feature type="transmembrane region" description="Helical" evidence="6">
    <location>
        <begin position="485"/>
        <end position="505"/>
    </location>
</feature>
<feature type="transmembrane region" description="Helical" evidence="6">
    <location>
        <begin position="282"/>
        <end position="302"/>
    </location>
</feature>
<feature type="transmembrane region" description="Helical" evidence="6">
    <location>
        <begin position="352"/>
        <end position="376"/>
    </location>
</feature>
<dbReference type="SUPFAM" id="SSF103473">
    <property type="entry name" value="MFS general substrate transporter"/>
    <property type="match status" value="1"/>
</dbReference>
<feature type="transmembrane region" description="Helical" evidence="6">
    <location>
        <begin position="82"/>
        <end position="99"/>
    </location>
</feature>
<dbReference type="EMBL" id="OUUZ01000001">
    <property type="protein sequence ID" value="SPQ19153.1"/>
    <property type="molecule type" value="Genomic_DNA"/>
</dbReference>
<dbReference type="PANTHER" id="PTHR23507:SF1">
    <property type="entry name" value="FI18259P1-RELATED"/>
    <property type="match status" value="1"/>
</dbReference>
<keyword evidence="2 6" id="KW-0812">Transmembrane</keyword>
<evidence type="ECO:0000256" key="5">
    <source>
        <dbReference type="SAM" id="MobiDB-lite"/>
    </source>
</evidence>